<dbReference type="PROSITE" id="PS01231">
    <property type="entry name" value="TRMA_2"/>
    <property type="match status" value="1"/>
</dbReference>
<dbReference type="Pfam" id="PF05958">
    <property type="entry name" value="tRNA_U5-meth_tr"/>
    <property type="match status" value="1"/>
</dbReference>
<keyword evidence="3 4" id="KW-0949">S-adenosyl-L-methionine</keyword>
<dbReference type="InterPro" id="IPR029063">
    <property type="entry name" value="SAM-dependent_MTases_sf"/>
</dbReference>
<dbReference type="PANTHER" id="PTHR11061:SF30">
    <property type="entry name" value="TRNA (URACIL(54)-C(5))-METHYLTRANSFERASE"/>
    <property type="match status" value="1"/>
</dbReference>
<feature type="active site" evidence="5">
    <location>
        <position position="337"/>
    </location>
</feature>
<dbReference type="PROSITE" id="PS51687">
    <property type="entry name" value="SAM_MT_RNA_M5U"/>
    <property type="match status" value="1"/>
</dbReference>
<feature type="binding site" evidence="4">
    <location>
        <position position="310"/>
    </location>
    <ligand>
        <name>S-adenosyl-L-methionine</name>
        <dbReference type="ChEBI" id="CHEBI:59789"/>
    </ligand>
</feature>
<feature type="active site" description="Nucleophile" evidence="4">
    <location>
        <position position="337"/>
    </location>
</feature>
<dbReference type="RefSeq" id="WP_128221365.1">
    <property type="nucleotide sequence ID" value="NZ_CP034929.1"/>
</dbReference>
<dbReference type="InterPro" id="IPR010280">
    <property type="entry name" value="U5_MeTrfase_fam"/>
</dbReference>
<evidence type="ECO:0000256" key="2">
    <source>
        <dbReference type="ARBA" id="ARBA00022679"/>
    </source>
</evidence>
<protein>
    <submittedName>
        <fullName evidence="6">23S rRNA (Uracil(747)-C(5))-methyltransferase RlmC</fullName>
    </submittedName>
</protein>
<dbReference type="InterPro" id="IPR030391">
    <property type="entry name" value="MeTrfase_TrmA_CS"/>
</dbReference>
<sequence length="379" mass="40326">MQCDHFDAGRCGSCTLLPVPRATQVADKEQTLRDLLAPFGVREWVPAFAGAESGFRSKAKMVVSGTVTAPVLGIGTPDGAGVDLTDCALHSAGLVAAMPALRDFVTLAGLVPYDVAARRGELKHLLVTEAADGGLMVRFVLRSTESVLRIRKHLPTLLEAIDARVVSVNLQPAHAAVLEGEEEILLHGETLTMTVNDLDLHLRPQSFFQTNTEVAAALYREAVAWVDELTTVPDDAEVWDLYGGVGGFALHLAHSHPARRVTGVEVSAQAVESARRTAADLDLTGATFVAADATAWALAQEAAPDLVVVNPPRRGIGAELAGWLENSGARSVLYSSCNAASLARDLAAMPSLRPVRARVLDMFPHTTHFEVLVLLTRAG</sequence>
<dbReference type="SUPFAM" id="SSF53335">
    <property type="entry name" value="S-adenosyl-L-methionine-dependent methyltransferases"/>
    <property type="match status" value="1"/>
</dbReference>
<name>A0ABW1QVK4_9ACTN</name>
<dbReference type="Proteomes" id="UP001596098">
    <property type="component" value="Unassembled WGS sequence"/>
</dbReference>
<evidence type="ECO:0000256" key="5">
    <source>
        <dbReference type="PROSITE-ProRule" id="PRU10015"/>
    </source>
</evidence>
<feature type="binding site" evidence="4">
    <location>
        <position position="265"/>
    </location>
    <ligand>
        <name>S-adenosyl-L-methionine</name>
        <dbReference type="ChEBI" id="CHEBI:59789"/>
    </ligand>
</feature>
<evidence type="ECO:0000313" key="7">
    <source>
        <dbReference type="Proteomes" id="UP001596098"/>
    </source>
</evidence>
<evidence type="ECO:0000256" key="1">
    <source>
        <dbReference type="ARBA" id="ARBA00022603"/>
    </source>
</evidence>
<evidence type="ECO:0000256" key="3">
    <source>
        <dbReference type="ARBA" id="ARBA00022691"/>
    </source>
</evidence>
<dbReference type="NCBIfam" id="NF002909">
    <property type="entry name" value="PRK03522.2-1"/>
    <property type="match status" value="1"/>
</dbReference>
<dbReference type="CDD" id="cd02440">
    <property type="entry name" value="AdoMet_MTases"/>
    <property type="match status" value="1"/>
</dbReference>
<comment type="caution">
    <text evidence="6">The sequence shown here is derived from an EMBL/GenBank/DDBJ whole genome shotgun (WGS) entry which is preliminary data.</text>
</comment>
<evidence type="ECO:0000256" key="4">
    <source>
        <dbReference type="PROSITE-ProRule" id="PRU01024"/>
    </source>
</evidence>
<dbReference type="PANTHER" id="PTHR11061">
    <property type="entry name" value="RNA M5U METHYLTRANSFERASE"/>
    <property type="match status" value="1"/>
</dbReference>
<keyword evidence="7" id="KW-1185">Reference proteome</keyword>
<gene>
    <name evidence="6" type="primary">rlmC</name>
    <name evidence="6" type="ORF">ACFPWU_07760</name>
</gene>
<proteinExistence type="inferred from homology"/>
<dbReference type="Gene3D" id="3.40.50.150">
    <property type="entry name" value="Vaccinia Virus protein VP39"/>
    <property type="match status" value="1"/>
</dbReference>
<dbReference type="Gene3D" id="2.40.50.1070">
    <property type="match status" value="1"/>
</dbReference>
<dbReference type="EMBL" id="JBHSQI010000003">
    <property type="protein sequence ID" value="MFC6153559.1"/>
    <property type="molecule type" value="Genomic_DNA"/>
</dbReference>
<comment type="similarity">
    <text evidence="4">Belongs to the class I-like SAM-binding methyltransferase superfamily. RNA M5U methyltransferase family.</text>
</comment>
<accession>A0ABW1QVK4</accession>
<keyword evidence="1 4" id="KW-0489">Methyltransferase</keyword>
<feature type="binding site" evidence="4">
    <location>
        <position position="242"/>
    </location>
    <ligand>
        <name>S-adenosyl-L-methionine</name>
        <dbReference type="ChEBI" id="CHEBI:59789"/>
    </ligand>
</feature>
<keyword evidence="2 4" id="KW-0808">Transferase</keyword>
<dbReference type="InterPro" id="IPR030390">
    <property type="entry name" value="MeTrfase_TrmA_AS"/>
</dbReference>
<organism evidence="6 7">
    <name type="scientific">Nocardioides yefusunii</name>
    <dbReference type="NCBI Taxonomy" id="2500546"/>
    <lineage>
        <taxon>Bacteria</taxon>
        <taxon>Bacillati</taxon>
        <taxon>Actinomycetota</taxon>
        <taxon>Actinomycetes</taxon>
        <taxon>Propionibacteriales</taxon>
        <taxon>Nocardioidaceae</taxon>
        <taxon>Nocardioides</taxon>
    </lineage>
</organism>
<feature type="binding site" evidence="4">
    <location>
        <position position="209"/>
    </location>
    <ligand>
        <name>S-adenosyl-L-methionine</name>
        <dbReference type="ChEBI" id="CHEBI:59789"/>
    </ligand>
</feature>
<reference evidence="7" key="1">
    <citation type="journal article" date="2019" name="Int. J. Syst. Evol. Microbiol.">
        <title>The Global Catalogue of Microorganisms (GCM) 10K type strain sequencing project: providing services to taxonomists for standard genome sequencing and annotation.</title>
        <authorList>
            <consortium name="The Broad Institute Genomics Platform"/>
            <consortium name="The Broad Institute Genome Sequencing Center for Infectious Disease"/>
            <person name="Wu L."/>
            <person name="Ma J."/>
        </authorList>
    </citation>
    <scope>NUCLEOTIDE SEQUENCE [LARGE SCALE GENOMIC DNA]</scope>
    <source>
        <strain evidence="7">DFY28</strain>
    </source>
</reference>
<evidence type="ECO:0000313" key="6">
    <source>
        <dbReference type="EMBL" id="MFC6153559.1"/>
    </source>
</evidence>
<dbReference type="PROSITE" id="PS01230">
    <property type="entry name" value="TRMA_1"/>
    <property type="match status" value="1"/>
</dbReference>